<dbReference type="CDD" id="cd00067">
    <property type="entry name" value="GAL4"/>
    <property type="match status" value="1"/>
</dbReference>
<sequence>MVSRDPNAAPEKGCGTCTKRRIRCDFARPVCQKCVKRGLECPGYGQRLRWAGGVAVRGKLKGKMIPLPQAGGSTNTRQPTTHHVSATASKDEAGDVDEAQRHVGSPSVCVPVLLDLTLRSSLPKFIDYYDKNLAGLMVWFDSEENDYRRRVLPLATNTPAVLYAVAAIAAHHGARSFSLGMPRFSEAARDACLGLITRHVQDMTERLADGSELNTGTDIAEAEWILASILMISCYEMTNSQIAAAEGHRRAARTLVNVFTTKEAGNRGLFRFLRTQLAIYDVLASTTSFNLQDIQETVLPPPGTEGGLFSQYLSLLHFVTLLSRRAAFGLEANALAPGNFPDATRIRCQFEQARGTTLLAAAKLRIEPAILRRDFVRLVDIYHHTAVLYSYRCLGYAHDGNLDWRASVEKLFEHLDTLEDPALCAQNLPWPAFIAGAECHDDVVKQRAVTNLLTEIIKTTGFKNHADILNFLSVFWGGANPDWRPLAQQFQENGYQILPV</sequence>
<dbReference type="PROSITE" id="PS50048">
    <property type="entry name" value="ZN2_CY6_FUNGAL_2"/>
    <property type="match status" value="1"/>
</dbReference>
<dbReference type="InterPro" id="IPR036864">
    <property type="entry name" value="Zn2-C6_fun-type_DNA-bd_sf"/>
</dbReference>
<feature type="region of interest" description="Disordered" evidence="3">
    <location>
        <begin position="66"/>
        <end position="93"/>
    </location>
</feature>
<feature type="domain" description="Zn(2)-C6 fungal-type" evidence="4">
    <location>
        <begin position="13"/>
        <end position="41"/>
    </location>
</feature>
<evidence type="ECO:0000313" key="5">
    <source>
        <dbReference type="EMBL" id="EXU95848.1"/>
    </source>
</evidence>
<dbReference type="GO" id="GO:0008270">
    <property type="term" value="F:zinc ion binding"/>
    <property type="evidence" value="ECO:0007669"/>
    <property type="project" value="InterPro"/>
</dbReference>
<evidence type="ECO:0000256" key="3">
    <source>
        <dbReference type="SAM" id="MobiDB-lite"/>
    </source>
</evidence>
<protein>
    <submittedName>
        <fullName evidence="5">Zn(2)-Cys(6) zinc finger domain protein</fullName>
    </submittedName>
</protein>
<dbReference type="Proteomes" id="UP000030151">
    <property type="component" value="Unassembled WGS sequence"/>
</dbReference>
<dbReference type="GO" id="GO:0005634">
    <property type="term" value="C:nucleus"/>
    <property type="evidence" value="ECO:0007669"/>
    <property type="project" value="UniProtKB-SubCell"/>
</dbReference>
<gene>
    <name evidence="5" type="ORF">X797_011092</name>
</gene>
<dbReference type="InterPro" id="IPR021858">
    <property type="entry name" value="Fun_TF"/>
</dbReference>
<comment type="caution">
    <text evidence="5">The sequence shown here is derived from an EMBL/GenBank/DDBJ whole genome shotgun (WGS) entry which is preliminary data.</text>
</comment>
<dbReference type="AlphaFoldDB" id="A0A0A1UMN1"/>
<accession>A0A0A1UMN1</accession>
<dbReference type="PROSITE" id="PS00463">
    <property type="entry name" value="ZN2_CY6_FUNGAL_1"/>
    <property type="match status" value="1"/>
</dbReference>
<dbReference type="Pfam" id="PF11951">
    <property type="entry name" value="Fungal_trans_2"/>
    <property type="match status" value="1"/>
</dbReference>
<dbReference type="Pfam" id="PF00172">
    <property type="entry name" value="Zn_clus"/>
    <property type="match status" value="1"/>
</dbReference>
<dbReference type="SMART" id="SM00066">
    <property type="entry name" value="GAL4"/>
    <property type="match status" value="1"/>
</dbReference>
<dbReference type="HOGENOM" id="CLU_036330_1_0_1"/>
<dbReference type="OrthoDB" id="3251668at2759"/>
<reference evidence="5 6" key="1">
    <citation type="submission" date="2014-02" db="EMBL/GenBank/DDBJ databases">
        <title>The genome sequence of the entomopathogenic fungus Metarhizium robertsii ARSEF 2575.</title>
        <authorList>
            <person name="Giuliano Garisto Donzelli B."/>
            <person name="Roe B.A."/>
            <person name="Macmil S.L."/>
            <person name="Krasnoff S.B."/>
            <person name="Gibson D.M."/>
        </authorList>
    </citation>
    <scope>NUCLEOTIDE SEQUENCE [LARGE SCALE GENOMIC DNA]</scope>
    <source>
        <strain evidence="5 6">ARSEF 2575</strain>
    </source>
</reference>
<dbReference type="PANTHER" id="PTHR37534:SF46">
    <property type="entry name" value="ZN(II)2CYS6 TRANSCRIPTION FACTOR (EUROFUNG)"/>
    <property type="match status" value="1"/>
</dbReference>
<dbReference type="InterPro" id="IPR001138">
    <property type="entry name" value="Zn2Cys6_DnaBD"/>
</dbReference>
<evidence type="ECO:0000259" key="4">
    <source>
        <dbReference type="PROSITE" id="PS50048"/>
    </source>
</evidence>
<proteinExistence type="predicted"/>
<evidence type="ECO:0000256" key="1">
    <source>
        <dbReference type="ARBA" id="ARBA00004123"/>
    </source>
</evidence>
<feature type="compositionally biased region" description="Polar residues" evidence="3">
    <location>
        <begin position="71"/>
        <end position="88"/>
    </location>
</feature>
<dbReference type="PANTHER" id="PTHR37534">
    <property type="entry name" value="TRANSCRIPTIONAL ACTIVATOR PROTEIN UGA3"/>
    <property type="match status" value="1"/>
</dbReference>
<keyword evidence="2" id="KW-0539">Nucleus</keyword>
<dbReference type="Gene3D" id="4.10.240.10">
    <property type="entry name" value="Zn(2)-C6 fungal-type DNA-binding domain"/>
    <property type="match status" value="1"/>
</dbReference>
<evidence type="ECO:0000313" key="6">
    <source>
        <dbReference type="Proteomes" id="UP000030151"/>
    </source>
</evidence>
<dbReference type="EMBL" id="JELW01000063">
    <property type="protein sequence ID" value="EXU95848.1"/>
    <property type="molecule type" value="Genomic_DNA"/>
</dbReference>
<dbReference type="SUPFAM" id="SSF57701">
    <property type="entry name" value="Zn2/Cys6 DNA-binding domain"/>
    <property type="match status" value="1"/>
</dbReference>
<dbReference type="eggNOG" id="ENOG502SK6R">
    <property type="taxonomic scope" value="Eukaryota"/>
</dbReference>
<organism evidence="5 6">
    <name type="scientific">Metarhizium robertsii</name>
    <dbReference type="NCBI Taxonomy" id="568076"/>
    <lineage>
        <taxon>Eukaryota</taxon>
        <taxon>Fungi</taxon>
        <taxon>Dikarya</taxon>
        <taxon>Ascomycota</taxon>
        <taxon>Pezizomycotina</taxon>
        <taxon>Sordariomycetes</taxon>
        <taxon>Hypocreomycetidae</taxon>
        <taxon>Hypocreales</taxon>
        <taxon>Clavicipitaceae</taxon>
        <taxon>Metarhizium</taxon>
    </lineage>
</organism>
<name>A0A0A1UMN1_9HYPO</name>
<dbReference type="GO" id="GO:0000981">
    <property type="term" value="F:DNA-binding transcription factor activity, RNA polymerase II-specific"/>
    <property type="evidence" value="ECO:0007669"/>
    <property type="project" value="InterPro"/>
</dbReference>
<comment type="subcellular location">
    <subcellularLocation>
        <location evidence="1">Nucleus</location>
    </subcellularLocation>
</comment>
<evidence type="ECO:0000256" key="2">
    <source>
        <dbReference type="ARBA" id="ARBA00023242"/>
    </source>
</evidence>